<dbReference type="STRING" id="1261.HMPREF3195_01102"/>
<sequence length="129" mass="15694">MYLKRRIKMKTLNDMIVERIEKEMAENSFISNSDYCEDTPLQWAKEIVKANINADKYDDETDLDVDVEEYSQELYEFAIEYLDRFNCYSYQLKNGDSFVYYTTKEFEDARELEMFFMPEYFENCTHSEM</sequence>
<name>A0A135YRV8_9FIRM</name>
<organism evidence="1 2">
    <name type="scientific">Peptostreptococcus anaerobius</name>
    <dbReference type="NCBI Taxonomy" id="1261"/>
    <lineage>
        <taxon>Bacteria</taxon>
        <taxon>Bacillati</taxon>
        <taxon>Bacillota</taxon>
        <taxon>Clostridia</taxon>
        <taxon>Peptostreptococcales</taxon>
        <taxon>Peptostreptococcaceae</taxon>
        <taxon>Peptostreptococcus</taxon>
    </lineage>
</organism>
<accession>A0A135YRV8</accession>
<proteinExistence type="predicted"/>
<evidence type="ECO:0000313" key="2">
    <source>
        <dbReference type="Proteomes" id="UP000070326"/>
    </source>
</evidence>
<dbReference type="Proteomes" id="UP000070326">
    <property type="component" value="Unassembled WGS sequence"/>
</dbReference>
<reference evidence="1 2" key="1">
    <citation type="submission" date="2016-02" db="EMBL/GenBank/DDBJ databases">
        <authorList>
            <person name="Wen L."/>
            <person name="He K."/>
            <person name="Yang H."/>
        </authorList>
    </citation>
    <scope>NUCLEOTIDE SEQUENCE [LARGE SCALE GENOMIC DNA]</scope>
    <source>
        <strain evidence="1 2">MJR8628A</strain>
    </source>
</reference>
<dbReference type="PATRIC" id="fig|1261.5.peg.1103"/>
<dbReference type="EMBL" id="LSQZ01000059">
    <property type="protein sequence ID" value="KXI12133.1"/>
    <property type="molecule type" value="Genomic_DNA"/>
</dbReference>
<evidence type="ECO:0000313" key="1">
    <source>
        <dbReference type="EMBL" id="KXI12133.1"/>
    </source>
</evidence>
<comment type="caution">
    <text evidence="1">The sequence shown here is derived from an EMBL/GenBank/DDBJ whole genome shotgun (WGS) entry which is preliminary data.</text>
</comment>
<gene>
    <name evidence="1" type="ORF">HMPREF3195_01102</name>
</gene>
<protein>
    <submittedName>
        <fullName evidence="1">Uncharacterized protein</fullName>
    </submittedName>
</protein>
<dbReference type="AlphaFoldDB" id="A0A135YRV8"/>